<evidence type="ECO:0000313" key="2">
    <source>
        <dbReference type="Proteomes" id="UP000178515"/>
    </source>
</evidence>
<dbReference type="AlphaFoldDB" id="A0A1G1Z4X8"/>
<dbReference type="EMBL" id="MHIX01000011">
    <property type="protein sequence ID" value="OGY59701.1"/>
    <property type="molecule type" value="Genomic_DNA"/>
</dbReference>
<accession>A0A1G1Z4X8</accession>
<name>A0A1G1Z4X8_9BACT</name>
<evidence type="ECO:0000313" key="1">
    <source>
        <dbReference type="EMBL" id="OGY59701.1"/>
    </source>
</evidence>
<protein>
    <submittedName>
        <fullName evidence="1">Uncharacterized protein</fullName>
    </submittedName>
</protein>
<sequence length="106" mass="12676">MSKESFKRPFCEPCIYLFLNNPNNAPSRLRDKNNILGRMRANKFEKIECDRGHMNEIRWEGNTKYRFESGMCAIWRLDDSSILPYRRRHECKENKNIVSQQTFAIA</sequence>
<gene>
    <name evidence="1" type="ORF">A3F24_02275</name>
</gene>
<organism evidence="1 2">
    <name type="scientific">Candidatus Colwellbacteria bacterium RIFCSPHIGHO2_12_FULL_44_17</name>
    <dbReference type="NCBI Taxonomy" id="1797689"/>
    <lineage>
        <taxon>Bacteria</taxon>
        <taxon>Candidatus Colwelliibacteriota</taxon>
    </lineage>
</organism>
<proteinExistence type="predicted"/>
<dbReference type="Proteomes" id="UP000178515">
    <property type="component" value="Unassembled WGS sequence"/>
</dbReference>
<reference evidence="1 2" key="1">
    <citation type="journal article" date="2016" name="Nat. Commun.">
        <title>Thousands of microbial genomes shed light on interconnected biogeochemical processes in an aquifer system.</title>
        <authorList>
            <person name="Anantharaman K."/>
            <person name="Brown C.T."/>
            <person name="Hug L.A."/>
            <person name="Sharon I."/>
            <person name="Castelle C.J."/>
            <person name="Probst A.J."/>
            <person name="Thomas B.C."/>
            <person name="Singh A."/>
            <person name="Wilkins M.J."/>
            <person name="Karaoz U."/>
            <person name="Brodie E.L."/>
            <person name="Williams K.H."/>
            <person name="Hubbard S.S."/>
            <person name="Banfield J.F."/>
        </authorList>
    </citation>
    <scope>NUCLEOTIDE SEQUENCE [LARGE SCALE GENOMIC DNA]</scope>
</reference>
<comment type="caution">
    <text evidence="1">The sequence shown here is derived from an EMBL/GenBank/DDBJ whole genome shotgun (WGS) entry which is preliminary data.</text>
</comment>